<keyword evidence="4" id="KW-1185">Reference proteome</keyword>
<evidence type="ECO:0000313" key="3">
    <source>
        <dbReference type="EMBL" id="SFL28718.1"/>
    </source>
</evidence>
<dbReference type="Pfam" id="PF00990">
    <property type="entry name" value="GGDEF"/>
    <property type="match status" value="1"/>
</dbReference>
<dbReference type="NCBIfam" id="TIGR00254">
    <property type="entry name" value="GGDEF"/>
    <property type="match status" value="1"/>
</dbReference>
<dbReference type="Gene3D" id="3.20.20.450">
    <property type="entry name" value="EAL domain"/>
    <property type="match status" value="1"/>
</dbReference>
<dbReference type="CDD" id="cd01949">
    <property type="entry name" value="GGDEF"/>
    <property type="match status" value="1"/>
</dbReference>
<dbReference type="SUPFAM" id="SSF55073">
    <property type="entry name" value="Nucleotide cyclase"/>
    <property type="match status" value="1"/>
</dbReference>
<dbReference type="PROSITE" id="PS50883">
    <property type="entry name" value="EAL"/>
    <property type="match status" value="1"/>
</dbReference>
<dbReference type="EMBL" id="FOTO01000001">
    <property type="protein sequence ID" value="SFL28718.1"/>
    <property type="molecule type" value="Genomic_DNA"/>
</dbReference>
<dbReference type="Proteomes" id="UP000199581">
    <property type="component" value="Unassembled WGS sequence"/>
</dbReference>
<dbReference type="CDD" id="cd01948">
    <property type="entry name" value="EAL"/>
    <property type="match status" value="1"/>
</dbReference>
<evidence type="ECO:0000259" key="2">
    <source>
        <dbReference type="PROSITE" id="PS50887"/>
    </source>
</evidence>
<evidence type="ECO:0000259" key="1">
    <source>
        <dbReference type="PROSITE" id="PS50883"/>
    </source>
</evidence>
<proteinExistence type="predicted"/>
<dbReference type="InterPro" id="IPR052155">
    <property type="entry name" value="Biofilm_reg_signaling"/>
</dbReference>
<comment type="caution">
    <text evidence="3">The sequence shown here is derived from an EMBL/GenBank/DDBJ whole genome shotgun (WGS) entry which is preliminary data.</text>
</comment>
<dbReference type="AlphaFoldDB" id="A0A8G2BZW7"/>
<dbReference type="PROSITE" id="PS50887">
    <property type="entry name" value="GGDEF"/>
    <property type="match status" value="1"/>
</dbReference>
<dbReference type="RefSeq" id="WP_244150262.1">
    <property type="nucleotide sequence ID" value="NZ_FOTO01000001.1"/>
</dbReference>
<dbReference type="GO" id="GO:0003824">
    <property type="term" value="F:catalytic activity"/>
    <property type="evidence" value="ECO:0007669"/>
    <property type="project" value="UniProtKB-ARBA"/>
</dbReference>
<feature type="domain" description="GGDEF" evidence="2">
    <location>
        <begin position="158"/>
        <end position="291"/>
    </location>
</feature>
<dbReference type="SMART" id="SM00052">
    <property type="entry name" value="EAL"/>
    <property type="match status" value="1"/>
</dbReference>
<dbReference type="InterPro" id="IPR029787">
    <property type="entry name" value="Nucleotide_cyclase"/>
</dbReference>
<gene>
    <name evidence="3" type="ORF">SAMN05421830_101371</name>
</gene>
<dbReference type="FunFam" id="3.30.70.270:FF:000001">
    <property type="entry name" value="Diguanylate cyclase domain protein"/>
    <property type="match status" value="1"/>
</dbReference>
<sequence length="624" mass="69258">MKLNTVGLKYRRYTSKRPLKRRVFAWPSSFKALQTLSESKHEAGEKIVREARTDTHGEAFSDRQEEVLKVVKKALRVRKNAEKVKVDYCSEMETTLREANEKLVVASVNAHMMTEAVERVSVHLSYMAEHDLLTGLPNRALLTDRLVQSILLAKRHGNKVALMFLDLDHFKHINDTMGHGIGDQLLQSVAKRLQASVRTSDTVSRHGGDEFVVLLPEVDDAQSAAHAAEKLIQSVGEPHLIAGQELRITLSIGISMYPDDGEDAEVLMRNADIAMYQAKRSGRNNYEIFTPSMSPSSSCTMRKSAELALKRALDHGEFILHYQPMVNLESGVITGAEVLLRWKRSDHQLNFPAQFLTVAESCGLILPIGQWVIRESCRQAQAWLQAGLNLSRIAVNVSAVEFSDRNFLAGVRAILRETGLDPRFLQIEMSENGLSRDSQQALPALHALKNLGVQIAVDNFGTGYGSLSFLREFPIGTVKIDKSFVHNIEAKSGKAVATALLAMARGFNHQIVAEGIETQTQHAFFKKHHCAEGQGYYLGRPMATEAFAALATQRNPSYPPPPPQKKNPPPWWLIREGYAQLVISLPGNAMNDGVASSLARRGIRHLSAPPAMSRVFAGTWNCFS</sequence>
<dbReference type="InterPro" id="IPR035919">
    <property type="entry name" value="EAL_sf"/>
</dbReference>
<dbReference type="SMART" id="SM00267">
    <property type="entry name" value="GGDEF"/>
    <property type="match status" value="1"/>
</dbReference>
<dbReference type="InterPro" id="IPR001633">
    <property type="entry name" value="EAL_dom"/>
</dbReference>
<reference evidence="3 4" key="1">
    <citation type="submission" date="2016-10" db="EMBL/GenBank/DDBJ databases">
        <authorList>
            <person name="Varghese N."/>
            <person name="Submissions S."/>
        </authorList>
    </citation>
    <scope>NUCLEOTIDE SEQUENCE [LARGE SCALE GENOMIC DNA]</scope>
    <source>
        <strain evidence="3 4">DSM 1741</strain>
    </source>
</reference>
<dbReference type="PANTHER" id="PTHR44757">
    <property type="entry name" value="DIGUANYLATE CYCLASE DGCP"/>
    <property type="match status" value="1"/>
</dbReference>
<accession>A0A8G2BZW7</accession>
<dbReference type="InterPro" id="IPR000160">
    <property type="entry name" value="GGDEF_dom"/>
</dbReference>
<organism evidence="3 4">
    <name type="scientific">Desulfomicrobium norvegicum (strain DSM 1741 / NCIMB 8310)</name>
    <name type="common">Desulfovibrio baculatus (strain Norway 4)</name>
    <name type="synonym">Desulfovibrio desulfuricans (strain Norway 4)</name>
    <dbReference type="NCBI Taxonomy" id="52561"/>
    <lineage>
        <taxon>Bacteria</taxon>
        <taxon>Pseudomonadati</taxon>
        <taxon>Thermodesulfobacteriota</taxon>
        <taxon>Desulfovibrionia</taxon>
        <taxon>Desulfovibrionales</taxon>
        <taxon>Desulfomicrobiaceae</taxon>
        <taxon>Desulfomicrobium</taxon>
    </lineage>
</organism>
<dbReference type="Gene3D" id="3.30.70.270">
    <property type="match status" value="1"/>
</dbReference>
<feature type="domain" description="EAL" evidence="1">
    <location>
        <begin position="302"/>
        <end position="555"/>
    </location>
</feature>
<dbReference type="Pfam" id="PF00563">
    <property type="entry name" value="EAL"/>
    <property type="match status" value="1"/>
</dbReference>
<dbReference type="SUPFAM" id="SSF141868">
    <property type="entry name" value="EAL domain-like"/>
    <property type="match status" value="1"/>
</dbReference>
<dbReference type="PANTHER" id="PTHR44757:SF2">
    <property type="entry name" value="BIOFILM ARCHITECTURE MAINTENANCE PROTEIN MBAA"/>
    <property type="match status" value="1"/>
</dbReference>
<name>A0A8G2BZW7_DESNO</name>
<protein>
    <submittedName>
        <fullName evidence="3">Diguanylate cyclase (GGDEF) domain-containing protein</fullName>
    </submittedName>
</protein>
<dbReference type="InterPro" id="IPR043128">
    <property type="entry name" value="Rev_trsase/Diguanyl_cyclase"/>
</dbReference>
<evidence type="ECO:0000313" key="4">
    <source>
        <dbReference type="Proteomes" id="UP000199581"/>
    </source>
</evidence>